<keyword evidence="2 3" id="KW-0813">Transport</keyword>
<proteinExistence type="inferred from homology"/>
<keyword evidence="7" id="KW-1185">Reference proteome</keyword>
<evidence type="ECO:0000256" key="3">
    <source>
        <dbReference type="RuleBase" id="RU003456"/>
    </source>
</evidence>
<comment type="similarity">
    <text evidence="1 3">Belongs to the complex I 30 kDa subunit family.</text>
</comment>
<dbReference type="PROSITE" id="PS00542">
    <property type="entry name" value="COMPLEX1_30K"/>
    <property type="match status" value="1"/>
</dbReference>
<dbReference type="InterPro" id="IPR020396">
    <property type="entry name" value="NADH_UbQ_OxRdtase_CS"/>
</dbReference>
<protein>
    <recommendedName>
        <fullName evidence="4">NADH-quinone oxidoreductase</fullName>
        <ecNumber evidence="4">7.1.1.-</ecNumber>
    </recommendedName>
</protein>
<keyword evidence="3" id="KW-1278">Translocase</keyword>
<feature type="domain" description="NADH:ubiquinone oxidoreductase 30kDa subunit" evidence="5">
    <location>
        <begin position="31"/>
        <end position="143"/>
    </location>
</feature>
<reference evidence="6 7" key="1">
    <citation type="journal article" date="2021" name="Int. J. Syst. Evol. Microbiol.">
        <title>Clostridium zeae sp. nov., isolated from corn silage.</title>
        <authorList>
            <person name="Kobayashi H."/>
            <person name="Tanizawa Y."/>
            <person name="Yagura M."/>
            <person name="Sakamoto M."/>
            <person name="Ohkuma M."/>
            <person name="Tohno M."/>
        </authorList>
    </citation>
    <scope>NUCLEOTIDE SEQUENCE [LARGE SCALE GENOMIC DNA]</scope>
    <source>
        <strain evidence="6 7">CSC2</strain>
    </source>
</reference>
<evidence type="ECO:0000313" key="7">
    <source>
        <dbReference type="Proteomes" id="UP000663802"/>
    </source>
</evidence>
<comment type="catalytic activity">
    <reaction evidence="4">
        <text>a quinone + NADH + 5 H(+)(in) = a quinol + NAD(+) + 4 H(+)(out)</text>
        <dbReference type="Rhea" id="RHEA:57888"/>
        <dbReference type="ChEBI" id="CHEBI:15378"/>
        <dbReference type="ChEBI" id="CHEBI:24646"/>
        <dbReference type="ChEBI" id="CHEBI:57540"/>
        <dbReference type="ChEBI" id="CHEBI:57945"/>
        <dbReference type="ChEBI" id="CHEBI:132124"/>
    </reaction>
</comment>
<evidence type="ECO:0000259" key="5">
    <source>
        <dbReference type="Pfam" id="PF00329"/>
    </source>
</evidence>
<evidence type="ECO:0000256" key="4">
    <source>
        <dbReference type="RuleBase" id="RU003582"/>
    </source>
</evidence>
<dbReference type="EMBL" id="BMBA01000007">
    <property type="protein sequence ID" value="GFZ33831.1"/>
    <property type="molecule type" value="Genomic_DNA"/>
</dbReference>
<comment type="caution">
    <text evidence="6">The sequence shown here is derived from an EMBL/GenBank/DDBJ whole genome shotgun (WGS) entry which is preliminary data.</text>
</comment>
<accession>A0ABQ1EGM2</accession>
<evidence type="ECO:0000256" key="2">
    <source>
        <dbReference type="ARBA" id="ARBA00022448"/>
    </source>
</evidence>
<dbReference type="InterPro" id="IPR037232">
    <property type="entry name" value="NADH_quin_OxRdtase_su_C/D-like"/>
</dbReference>
<organism evidence="6 7">
    <name type="scientific">Clostridium zeae</name>
    <dbReference type="NCBI Taxonomy" id="2759022"/>
    <lineage>
        <taxon>Bacteria</taxon>
        <taxon>Bacillati</taxon>
        <taxon>Bacillota</taxon>
        <taxon>Clostridia</taxon>
        <taxon>Eubacteriales</taxon>
        <taxon>Clostridiaceae</taxon>
        <taxon>Clostridium</taxon>
    </lineage>
</organism>
<keyword evidence="4" id="KW-0874">Quinone</keyword>
<keyword evidence="3" id="KW-0520">NAD</keyword>
<dbReference type="PANTHER" id="PTHR10884:SF14">
    <property type="entry name" value="NADH DEHYDROGENASE [UBIQUINONE] IRON-SULFUR PROTEIN 3, MITOCHONDRIAL"/>
    <property type="match status" value="1"/>
</dbReference>
<dbReference type="PANTHER" id="PTHR10884">
    <property type="entry name" value="NADH DEHYDROGENASE UBIQUINONE IRON-SULFUR PROTEIN 3"/>
    <property type="match status" value="1"/>
</dbReference>
<sequence>MCKVSEKLILQLKETYEENIEIKYNRIIAIYIASSILLDIVKRLKISGFDFLVDITAVEEEDLSCIYHFMSFESNELIMVKAKLNEKLQIDSISEEWLSADVQEREIYDLFGIQFIGHPNMKRILCPDSFIGHPLRKNFKIPERR</sequence>
<dbReference type="Gene3D" id="3.30.460.80">
    <property type="entry name" value="NADH:ubiquinone oxidoreductase, 30kDa subunit"/>
    <property type="match status" value="1"/>
</dbReference>
<dbReference type="SUPFAM" id="SSF143243">
    <property type="entry name" value="Nqo5-like"/>
    <property type="match status" value="1"/>
</dbReference>
<dbReference type="Proteomes" id="UP000663802">
    <property type="component" value="Unassembled WGS sequence"/>
</dbReference>
<name>A0ABQ1EGM2_9CLOT</name>
<evidence type="ECO:0000313" key="6">
    <source>
        <dbReference type="EMBL" id="GFZ33831.1"/>
    </source>
</evidence>
<dbReference type="EC" id="7.1.1.-" evidence="4"/>
<comment type="function">
    <text evidence="4">NDH-1 shuttles electrons from NADH, via FMN and iron-sulfur (Fe-S) centers, to quinones in the respiratory chain.</text>
</comment>
<dbReference type="RefSeq" id="WP_206872317.1">
    <property type="nucleotide sequence ID" value="NZ_BMBA01000007.1"/>
</dbReference>
<evidence type="ECO:0000256" key="1">
    <source>
        <dbReference type="ARBA" id="ARBA00007569"/>
    </source>
</evidence>
<dbReference type="Pfam" id="PF00329">
    <property type="entry name" value="Complex1_30kDa"/>
    <property type="match status" value="1"/>
</dbReference>
<gene>
    <name evidence="6" type="primary">nuoC</name>
    <name evidence="6" type="ORF">CSC2_43570</name>
</gene>
<dbReference type="InterPro" id="IPR001268">
    <property type="entry name" value="NADH_UbQ_OxRdtase_30kDa_su"/>
</dbReference>